<dbReference type="Proteomes" id="UP000316621">
    <property type="component" value="Chromosome 10"/>
</dbReference>
<evidence type="ECO:0000313" key="8">
    <source>
        <dbReference type="EMBL" id="RZC79940.1"/>
    </source>
</evidence>
<keyword evidence="5 7" id="KW-0378">Hydrolase</keyword>
<dbReference type="SUPFAM" id="SSF53474">
    <property type="entry name" value="alpha/beta-Hydrolases"/>
    <property type="match status" value="1"/>
</dbReference>
<dbReference type="InterPro" id="IPR033124">
    <property type="entry name" value="Ser_caboxypep_his_AS"/>
</dbReference>
<name>A0A4Y7L5N5_PAPSO</name>
<dbReference type="PRINTS" id="PR00724">
    <property type="entry name" value="CRBOXYPTASEC"/>
</dbReference>
<sequence length="277" mass="30994">IKFVVCWSTDRESGTGFSYSSDERDLRQNEENDLYDFLQVSLLSSDKVALDLKDFTCTSFGVILANHSDLHKFITQFSIFVSTQCNFVLCLTGHFSSKHPQFQKNDFYITGESYAGHYIPAFASTVNKGNKNKEGILINLQGVFELSKLLELATELISCSPTVYSEIQTDWMKKLAVGIPALLNYGIQFLAYDGEYDLICNWFGSSNLGSRNGMVRELKNHGPLSFLKVHDAGHMVPMDQPKAALEMLKRWTPGKLTAEAAAPGQTQNHHHLIPSVL</sequence>
<dbReference type="Gene3D" id="3.40.50.1820">
    <property type="entry name" value="alpha/beta hydrolase"/>
    <property type="match status" value="2"/>
</dbReference>
<protein>
    <recommendedName>
        <fullName evidence="7">Carboxypeptidase</fullName>
        <ecNumber evidence="7">3.4.16.-</ecNumber>
    </recommendedName>
</protein>
<keyword evidence="3 7" id="KW-0645">Protease</keyword>
<evidence type="ECO:0000256" key="1">
    <source>
        <dbReference type="ARBA" id="ARBA00009431"/>
    </source>
</evidence>
<keyword evidence="9" id="KW-1185">Reference proteome</keyword>
<evidence type="ECO:0000256" key="4">
    <source>
        <dbReference type="ARBA" id="ARBA00022729"/>
    </source>
</evidence>
<dbReference type="EC" id="3.4.16.-" evidence="7"/>
<comment type="similarity">
    <text evidence="1 7">Belongs to the peptidase S10 family.</text>
</comment>
<evidence type="ECO:0000256" key="2">
    <source>
        <dbReference type="ARBA" id="ARBA00022645"/>
    </source>
</evidence>
<dbReference type="PANTHER" id="PTHR11802:SF113">
    <property type="entry name" value="SERINE CARBOXYPEPTIDASE CTSA-4.1"/>
    <property type="match status" value="1"/>
</dbReference>
<evidence type="ECO:0000256" key="7">
    <source>
        <dbReference type="RuleBase" id="RU361156"/>
    </source>
</evidence>
<dbReference type="PROSITE" id="PS00560">
    <property type="entry name" value="CARBOXYPEPT_SER_HIS"/>
    <property type="match status" value="1"/>
</dbReference>
<dbReference type="Pfam" id="PF00450">
    <property type="entry name" value="Peptidase_S10"/>
    <property type="match status" value="3"/>
</dbReference>
<dbReference type="GO" id="GO:0006508">
    <property type="term" value="P:proteolysis"/>
    <property type="evidence" value="ECO:0007669"/>
    <property type="project" value="UniProtKB-KW"/>
</dbReference>
<evidence type="ECO:0000256" key="3">
    <source>
        <dbReference type="ARBA" id="ARBA00022670"/>
    </source>
</evidence>
<accession>A0A4Y7L5N5</accession>
<evidence type="ECO:0000256" key="6">
    <source>
        <dbReference type="ARBA" id="ARBA00023180"/>
    </source>
</evidence>
<dbReference type="AlphaFoldDB" id="A0A4Y7L5N5"/>
<evidence type="ECO:0000313" key="9">
    <source>
        <dbReference type="Proteomes" id="UP000316621"/>
    </source>
</evidence>
<dbReference type="GO" id="GO:0005773">
    <property type="term" value="C:vacuole"/>
    <property type="evidence" value="ECO:0007669"/>
    <property type="project" value="TreeGrafter"/>
</dbReference>
<keyword evidence="2 7" id="KW-0121">Carboxypeptidase</keyword>
<proteinExistence type="inferred from homology"/>
<gene>
    <name evidence="8" type="ORF">C5167_042515</name>
</gene>
<dbReference type="PANTHER" id="PTHR11802">
    <property type="entry name" value="SERINE PROTEASE FAMILY S10 SERINE CARBOXYPEPTIDASE"/>
    <property type="match status" value="1"/>
</dbReference>
<dbReference type="PROSITE" id="PS00131">
    <property type="entry name" value="CARBOXYPEPT_SER_SER"/>
    <property type="match status" value="1"/>
</dbReference>
<organism evidence="8 9">
    <name type="scientific">Papaver somniferum</name>
    <name type="common">Opium poppy</name>
    <dbReference type="NCBI Taxonomy" id="3469"/>
    <lineage>
        <taxon>Eukaryota</taxon>
        <taxon>Viridiplantae</taxon>
        <taxon>Streptophyta</taxon>
        <taxon>Embryophyta</taxon>
        <taxon>Tracheophyta</taxon>
        <taxon>Spermatophyta</taxon>
        <taxon>Magnoliopsida</taxon>
        <taxon>Ranunculales</taxon>
        <taxon>Papaveraceae</taxon>
        <taxon>Papaveroideae</taxon>
        <taxon>Papaver</taxon>
    </lineage>
</organism>
<dbReference type="Gramene" id="RZC79940">
    <property type="protein sequence ID" value="RZC79940"/>
    <property type="gene ID" value="C5167_042515"/>
</dbReference>
<dbReference type="GO" id="GO:0004185">
    <property type="term" value="F:serine-type carboxypeptidase activity"/>
    <property type="evidence" value="ECO:0007669"/>
    <property type="project" value="UniProtKB-UniRule"/>
</dbReference>
<dbReference type="InterPro" id="IPR029058">
    <property type="entry name" value="AB_hydrolase_fold"/>
</dbReference>
<feature type="non-terminal residue" evidence="8">
    <location>
        <position position="1"/>
    </location>
</feature>
<reference evidence="8 9" key="1">
    <citation type="journal article" date="2018" name="Science">
        <title>The opium poppy genome and morphinan production.</title>
        <authorList>
            <person name="Guo L."/>
            <person name="Winzer T."/>
            <person name="Yang X."/>
            <person name="Li Y."/>
            <person name="Ning Z."/>
            <person name="He Z."/>
            <person name="Teodor R."/>
            <person name="Lu Y."/>
            <person name="Bowser T.A."/>
            <person name="Graham I.A."/>
            <person name="Ye K."/>
        </authorList>
    </citation>
    <scope>NUCLEOTIDE SEQUENCE [LARGE SCALE GENOMIC DNA]</scope>
    <source>
        <strain evidence="9">cv. HN1</strain>
        <tissue evidence="8">Leaves</tissue>
    </source>
</reference>
<dbReference type="InterPro" id="IPR018202">
    <property type="entry name" value="Ser_caboxypep_ser_AS"/>
</dbReference>
<evidence type="ECO:0000256" key="5">
    <source>
        <dbReference type="ARBA" id="ARBA00022801"/>
    </source>
</evidence>
<dbReference type="InterPro" id="IPR001563">
    <property type="entry name" value="Peptidase_S10"/>
</dbReference>
<dbReference type="EMBL" id="CM010724">
    <property type="protein sequence ID" value="RZC79940.1"/>
    <property type="molecule type" value="Genomic_DNA"/>
</dbReference>
<keyword evidence="4" id="KW-0732">Signal</keyword>
<keyword evidence="6" id="KW-0325">Glycoprotein</keyword>